<keyword evidence="5 9" id="KW-1133">Transmembrane helix</keyword>
<evidence type="ECO:0000256" key="5">
    <source>
        <dbReference type="ARBA" id="ARBA00022989"/>
    </source>
</evidence>
<dbReference type="InterPro" id="IPR050330">
    <property type="entry name" value="Bact_OuterMem_StrucFunc"/>
</dbReference>
<dbReference type="PROSITE" id="PS51123">
    <property type="entry name" value="OMPA_2"/>
    <property type="match status" value="1"/>
</dbReference>
<evidence type="ECO:0000256" key="4">
    <source>
        <dbReference type="ARBA" id="ARBA00022692"/>
    </source>
</evidence>
<evidence type="ECO:0000256" key="7">
    <source>
        <dbReference type="PROSITE-ProRule" id="PRU00473"/>
    </source>
</evidence>
<evidence type="ECO:0000256" key="9">
    <source>
        <dbReference type="SAM" id="Phobius"/>
    </source>
</evidence>
<gene>
    <name evidence="11" type="ORF">HYY65_06735</name>
</gene>
<dbReference type="GO" id="GO:0005886">
    <property type="term" value="C:plasma membrane"/>
    <property type="evidence" value="ECO:0007669"/>
    <property type="project" value="UniProtKB-SubCell"/>
</dbReference>
<comment type="subcellular location">
    <subcellularLocation>
        <location evidence="1">Cell membrane</location>
        <topology evidence="1">Single-pass membrane protein</topology>
    </subcellularLocation>
</comment>
<evidence type="ECO:0000259" key="10">
    <source>
        <dbReference type="PROSITE" id="PS51123"/>
    </source>
</evidence>
<dbReference type="Pfam" id="PF00691">
    <property type="entry name" value="OmpA"/>
    <property type="match status" value="1"/>
</dbReference>
<keyword evidence="6 7" id="KW-0472">Membrane</keyword>
<feature type="domain" description="OmpA-like" evidence="10">
    <location>
        <begin position="131"/>
        <end position="252"/>
    </location>
</feature>
<dbReference type="AlphaFoldDB" id="A0A932GP50"/>
<evidence type="ECO:0000313" key="11">
    <source>
        <dbReference type="EMBL" id="MBI3014743.1"/>
    </source>
</evidence>
<dbReference type="PANTHER" id="PTHR30329:SF20">
    <property type="entry name" value="EXPORTED PROTEIN"/>
    <property type="match status" value="1"/>
</dbReference>
<organism evidence="11 12">
    <name type="scientific">Tectimicrobiota bacterium</name>
    <dbReference type="NCBI Taxonomy" id="2528274"/>
    <lineage>
        <taxon>Bacteria</taxon>
        <taxon>Pseudomonadati</taxon>
        <taxon>Nitrospinota/Tectimicrobiota group</taxon>
        <taxon>Candidatus Tectimicrobiota</taxon>
    </lineage>
</organism>
<evidence type="ECO:0000256" key="8">
    <source>
        <dbReference type="SAM" id="MobiDB-lite"/>
    </source>
</evidence>
<name>A0A932GP50_UNCTE</name>
<evidence type="ECO:0000256" key="3">
    <source>
        <dbReference type="ARBA" id="ARBA00022475"/>
    </source>
</evidence>
<dbReference type="InterPro" id="IPR006665">
    <property type="entry name" value="OmpA-like"/>
</dbReference>
<dbReference type="SUPFAM" id="SSF103088">
    <property type="entry name" value="OmpA-like"/>
    <property type="match status" value="1"/>
</dbReference>
<dbReference type="Pfam" id="PF13677">
    <property type="entry name" value="MotB_plug"/>
    <property type="match status" value="1"/>
</dbReference>
<protein>
    <submittedName>
        <fullName evidence="11">OmpA family protein</fullName>
    </submittedName>
</protein>
<dbReference type="PANTHER" id="PTHR30329">
    <property type="entry name" value="STATOR ELEMENT OF FLAGELLAR MOTOR COMPLEX"/>
    <property type="match status" value="1"/>
</dbReference>
<reference evidence="11" key="1">
    <citation type="submission" date="2020-07" db="EMBL/GenBank/DDBJ databases">
        <title>Huge and variable diversity of episymbiotic CPR bacteria and DPANN archaea in groundwater ecosystems.</title>
        <authorList>
            <person name="He C.Y."/>
            <person name="Keren R."/>
            <person name="Whittaker M."/>
            <person name="Farag I.F."/>
            <person name="Doudna J."/>
            <person name="Cate J.H.D."/>
            <person name="Banfield J.F."/>
        </authorList>
    </citation>
    <scope>NUCLEOTIDE SEQUENCE</scope>
    <source>
        <strain evidence="11">NC_groundwater_717_Ag_S-0.2um_59_8</strain>
    </source>
</reference>
<dbReference type="CDD" id="cd07185">
    <property type="entry name" value="OmpA_C-like"/>
    <property type="match status" value="1"/>
</dbReference>
<evidence type="ECO:0000313" key="12">
    <source>
        <dbReference type="Proteomes" id="UP000741360"/>
    </source>
</evidence>
<dbReference type="EMBL" id="JACPSX010000122">
    <property type="protein sequence ID" value="MBI3014743.1"/>
    <property type="molecule type" value="Genomic_DNA"/>
</dbReference>
<keyword evidence="3" id="KW-1003">Cell membrane</keyword>
<proteinExistence type="inferred from homology"/>
<dbReference type="Gene3D" id="3.30.1330.60">
    <property type="entry name" value="OmpA-like domain"/>
    <property type="match status" value="1"/>
</dbReference>
<dbReference type="InterPro" id="IPR025713">
    <property type="entry name" value="MotB-like_N_dom"/>
</dbReference>
<keyword evidence="4 9" id="KW-0812">Transmembrane</keyword>
<feature type="region of interest" description="Disordered" evidence="8">
    <location>
        <begin position="258"/>
        <end position="290"/>
    </location>
</feature>
<evidence type="ECO:0000256" key="1">
    <source>
        <dbReference type="ARBA" id="ARBA00004162"/>
    </source>
</evidence>
<evidence type="ECO:0000256" key="6">
    <source>
        <dbReference type="ARBA" id="ARBA00023136"/>
    </source>
</evidence>
<comment type="similarity">
    <text evidence="2">Belongs to the MotB family.</text>
</comment>
<feature type="transmembrane region" description="Helical" evidence="9">
    <location>
        <begin position="16"/>
        <end position="37"/>
    </location>
</feature>
<dbReference type="InterPro" id="IPR036737">
    <property type="entry name" value="OmpA-like_sf"/>
</dbReference>
<accession>A0A932GP50</accession>
<comment type="caution">
    <text evidence="11">The sequence shown here is derived from an EMBL/GenBank/DDBJ whole genome shotgun (WGS) entry which is preliminary data.</text>
</comment>
<evidence type="ECO:0000256" key="2">
    <source>
        <dbReference type="ARBA" id="ARBA00008914"/>
    </source>
</evidence>
<dbReference type="Proteomes" id="UP000741360">
    <property type="component" value="Unassembled WGS sequence"/>
</dbReference>
<sequence length="290" mass="32171">MARKKKEEAPENQERWLVSYADVITLLFAFFVVMYSISEVNAKKLKRVGSSFQAAFNFIGLAGQGKASIFPAEQKQQAVSLPLGEKAAGRGEGEGGYDVILAQIQNEIFKTLREEIQVRKIRDLARLRVDERGLVVSLAASEFYRPGETTLVPNLVPVVDKLAEILKPLKIPIRIEGHTDNTPVLTKAYPSNWDLSTARAVNLVRYLSERSGIDPRRLSAAGYGEFRPLVSNDSEEGRGMNRRVDIVILNIRENHVEPSPYGFDPTASTVLDKETGRGLTEISGPTKSKD</sequence>